<evidence type="ECO:0000313" key="1">
    <source>
        <dbReference type="EMBL" id="KAK4544165.1"/>
    </source>
</evidence>
<gene>
    <name evidence="1" type="ORF">LTR36_004375</name>
</gene>
<evidence type="ECO:0000313" key="2">
    <source>
        <dbReference type="Proteomes" id="UP001324427"/>
    </source>
</evidence>
<accession>A0AAV9JG96</accession>
<comment type="caution">
    <text evidence="1">The sequence shown here is derived from an EMBL/GenBank/DDBJ whole genome shotgun (WGS) entry which is preliminary data.</text>
</comment>
<sequence length="212" mass="23926">MFAFDAPKREEAGFMYHTYVQGEVFDVLAQKGELWLAKNQDDPDSTLGWIWDQHFVVLTTETSQSNPADKRPGLLYFQSQRTMKTFVPARAQSQISEVMNLARARLKLADEGQQYLVRLQVSEKVHHAPVMPPDTTVGALGLLYLDLEALGLLDLVLELPLPVQAKVQLKSESATALTGRWRIERVHDDGTYDLTSFGGKKKGVHFENLMPR</sequence>
<dbReference type="EMBL" id="JAVFHQ010000026">
    <property type="protein sequence ID" value="KAK4544165.1"/>
    <property type="molecule type" value="Genomic_DNA"/>
</dbReference>
<dbReference type="Proteomes" id="UP001324427">
    <property type="component" value="Unassembled WGS sequence"/>
</dbReference>
<proteinExistence type="predicted"/>
<keyword evidence="2" id="KW-1185">Reference proteome</keyword>
<organism evidence="1 2">
    <name type="scientific">Oleoguttula mirabilis</name>
    <dbReference type="NCBI Taxonomy" id="1507867"/>
    <lineage>
        <taxon>Eukaryota</taxon>
        <taxon>Fungi</taxon>
        <taxon>Dikarya</taxon>
        <taxon>Ascomycota</taxon>
        <taxon>Pezizomycotina</taxon>
        <taxon>Dothideomycetes</taxon>
        <taxon>Dothideomycetidae</taxon>
        <taxon>Mycosphaerellales</taxon>
        <taxon>Teratosphaeriaceae</taxon>
        <taxon>Oleoguttula</taxon>
    </lineage>
</organism>
<reference evidence="1 2" key="1">
    <citation type="submission" date="2021-11" db="EMBL/GenBank/DDBJ databases">
        <title>Black yeast isolated from Biological Soil Crust.</title>
        <authorList>
            <person name="Kurbessoian T."/>
        </authorList>
    </citation>
    <scope>NUCLEOTIDE SEQUENCE [LARGE SCALE GENOMIC DNA]</scope>
    <source>
        <strain evidence="1 2">CCFEE 5522</strain>
    </source>
</reference>
<dbReference type="AlphaFoldDB" id="A0AAV9JG96"/>
<protein>
    <submittedName>
        <fullName evidence="1">Uncharacterized protein</fullName>
    </submittedName>
</protein>
<name>A0AAV9JG96_9PEZI</name>